<dbReference type="InterPro" id="IPR006343">
    <property type="entry name" value="DnaB/C_C"/>
</dbReference>
<dbReference type="AlphaFoldDB" id="A0A0R1YZB1"/>
<feature type="compositionally biased region" description="Basic and acidic residues" evidence="2">
    <location>
        <begin position="444"/>
        <end position="465"/>
    </location>
</feature>
<comment type="caution">
    <text evidence="5">The sequence shown here is derived from an EMBL/GenBank/DDBJ whole genome shotgun (WGS) entry which is preliminary data.</text>
</comment>
<reference evidence="5 6" key="1">
    <citation type="journal article" date="2015" name="Genome Announc.">
        <title>Expanding the biotechnology potential of lactobacilli through comparative genomics of 213 strains and associated genera.</title>
        <authorList>
            <person name="Sun Z."/>
            <person name="Harris H.M."/>
            <person name="McCann A."/>
            <person name="Guo C."/>
            <person name="Argimon S."/>
            <person name="Zhang W."/>
            <person name="Yang X."/>
            <person name="Jeffery I.B."/>
            <person name="Cooney J.C."/>
            <person name="Kagawa T.F."/>
            <person name="Liu W."/>
            <person name="Song Y."/>
            <person name="Salvetti E."/>
            <person name="Wrobel A."/>
            <person name="Rasinkangas P."/>
            <person name="Parkhill J."/>
            <person name="Rea M.C."/>
            <person name="O'Sullivan O."/>
            <person name="Ritari J."/>
            <person name="Douillard F.P."/>
            <person name="Paul Ross R."/>
            <person name="Yang R."/>
            <person name="Briner A.E."/>
            <person name="Felis G.E."/>
            <person name="de Vos W.M."/>
            <person name="Barrangou R."/>
            <person name="Klaenhammer T.R."/>
            <person name="Caufield P.W."/>
            <person name="Cui Y."/>
            <person name="Zhang H."/>
            <person name="O'Toole P.W."/>
        </authorList>
    </citation>
    <scope>NUCLEOTIDE SEQUENCE [LARGE SCALE GENOMIC DNA]</scope>
    <source>
        <strain evidence="5 6">DSM 5707</strain>
    </source>
</reference>
<evidence type="ECO:0000259" key="3">
    <source>
        <dbReference type="Pfam" id="PF07261"/>
    </source>
</evidence>
<evidence type="ECO:0000256" key="1">
    <source>
        <dbReference type="ARBA" id="ARBA00093462"/>
    </source>
</evidence>
<dbReference type="PATRIC" id="fig|1423784.4.peg.432"/>
<dbReference type="Pfam" id="PF25888">
    <property type="entry name" value="WHD_DnaB"/>
    <property type="match status" value="1"/>
</dbReference>
<dbReference type="EMBL" id="AZGK01000001">
    <property type="protein sequence ID" value="KRM47949.1"/>
    <property type="molecule type" value="Genomic_DNA"/>
</dbReference>
<dbReference type="RefSeq" id="WP_057910438.1">
    <property type="nucleotide sequence ID" value="NZ_AZGK01000001.1"/>
</dbReference>
<feature type="compositionally biased region" description="Basic and acidic residues" evidence="2">
    <location>
        <begin position="418"/>
        <end position="435"/>
    </location>
</feature>
<protein>
    <submittedName>
        <fullName evidence="5">DnaD and phage-associated region</fullName>
    </submittedName>
</protein>
<feature type="domain" description="Replicative helicase loading/DNA remodeling protein DnaB N-terminal winged helix" evidence="4">
    <location>
        <begin position="10"/>
        <end position="266"/>
    </location>
</feature>
<dbReference type="Pfam" id="PF07261">
    <property type="entry name" value="DnaB_2"/>
    <property type="match status" value="1"/>
</dbReference>
<accession>A0A0R1YZB1</accession>
<evidence type="ECO:0000313" key="5">
    <source>
        <dbReference type="EMBL" id="KRM47949.1"/>
    </source>
</evidence>
<evidence type="ECO:0000256" key="2">
    <source>
        <dbReference type="SAM" id="MobiDB-lite"/>
    </source>
</evidence>
<organism evidence="5 6">
    <name type="scientific">Lentilactobacillus parabuchneri DSM 5707 = NBRC 107865</name>
    <dbReference type="NCBI Taxonomy" id="1423784"/>
    <lineage>
        <taxon>Bacteria</taxon>
        <taxon>Bacillati</taxon>
        <taxon>Bacillota</taxon>
        <taxon>Bacilli</taxon>
        <taxon>Lactobacillales</taxon>
        <taxon>Lactobacillaceae</taxon>
        <taxon>Lentilactobacillus</taxon>
    </lineage>
</organism>
<proteinExistence type="inferred from homology"/>
<evidence type="ECO:0000259" key="4">
    <source>
        <dbReference type="Pfam" id="PF25888"/>
    </source>
</evidence>
<gene>
    <name evidence="5" type="ORF">FC51_GL000435</name>
</gene>
<evidence type="ECO:0000313" key="6">
    <source>
        <dbReference type="Proteomes" id="UP000051957"/>
    </source>
</evidence>
<feature type="region of interest" description="Disordered" evidence="2">
    <location>
        <begin position="399"/>
        <end position="465"/>
    </location>
</feature>
<feature type="domain" description="DnaB/C C-terminal" evidence="3">
    <location>
        <begin position="318"/>
        <end position="389"/>
    </location>
</feature>
<dbReference type="InterPro" id="IPR058660">
    <property type="entry name" value="WHD_DnaB"/>
</dbReference>
<sequence length="465" mass="52708">MAESFEKLTPDSKFVLINAHVNRDLDHSVLTNLYQPIIGEQAIALYNLLWSLSLNDHNQMVLHKHYEIQSMLNSGISDLLGVRKRLEAVKLIRTLMSPKRPDTLIYALNEPLSPEQFLRTDILSIILLGKVGDSTYKQIVERLVTPTPDLGETNDISASLLSTYDVPKNLVKNIPGVVNEAKATISQFSNQADQLSFEPDSTQFDFKLLLRMLENSYVDEASVKAARDLILSEHLLYGIDEIQMSKLILRATNLSNNQLKQNQLKAIITDSFTLKQAQDRQPVIDKKPDRQTTTQNYDAATKQLISISKTNSPVAFLRQIKKQKNGIVTSGEQRTLSELVTLRVLPNDVMNILIYYLLVDEKHSTLNKNLMSSIADDWSQHGVVTAEKAVVAIKQRPLEKQKEAAKRRAKYANQRRVTVKETLPDWAKEDHKETAKSAPQPKRQLTEAQKKQLKEQLDQLKKPGK</sequence>
<comment type="similarity">
    <text evidence="1">Belongs to the DnaB/DnaD family.</text>
</comment>
<name>A0A0R1YZB1_9LACO</name>
<dbReference type="Proteomes" id="UP000051957">
    <property type="component" value="Unassembled WGS sequence"/>
</dbReference>